<keyword evidence="17" id="KW-1185">Reference proteome</keyword>
<keyword evidence="5 14" id="KW-0732">Signal</keyword>
<keyword evidence="6" id="KW-0677">Repeat</keyword>
<feature type="signal peptide" evidence="14">
    <location>
        <begin position="1"/>
        <end position="35"/>
    </location>
</feature>
<dbReference type="SUPFAM" id="SSF52058">
    <property type="entry name" value="L domain-like"/>
    <property type="match status" value="1"/>
</dbReference>
<dbReference type="SUPFAM" id="SSF48726">
    <property type="entry name" value="Immunoglobulin"/>
    <property type="match status" value="1"/>
</dbReference>
<comment type="subcellular location">
    <subcellularLocation>
        <location evidence="1">Membrane</location>
        <topology evidence="1">Single-pass type I membrane protein</topology>
    </subcellularLocation>
</comment>
<evidence type="ECO:0000259" key="15">
    <source>
        <dbReference type="PROSITE" id="PS50835"/>
    </source>
</evidence>
<feature type="domain" description="Ig-like" evidence="15">
    <location>
        <begin position="285"/>
        <end position="375"/>
    </location>
</feature>
<keyword evidence="9 13" id="KW-0472">Membrane</keyword>
<dbReference type="Pfam" id="PF13927">
    <property type="entry name" value="Ig_3"/>
    <property type="match status" value="1"/>
</dbReference>
<dbReference type="Gene3D" id="3.80.10.10">
    <property type="entry name" value="Ribonuclease Inhibitor"/>
    <property type="match status" value="1"/>
</dbReference>
<dbReference type="SMART" id="SM00369">
    <property type="entry name" value="LRR_TYP"/>
    <property type="match status" value="6"/>
</dbReference>
<dbReference type="PROSITE" id="PS50835">
    <property type="entry name" value="IG_LIKE"/>
    <property type="match status" value="1"/>
</dbReference>
<evidence type="ECO:0000256" key="2">
    <source>
        <dbReference type="ARBA" id="ARBA00005670"/>
    </source>
</evidence>
<evidence type="ECO:0000256" key="1">
    <source>
        <dbReference type="ARBA" id="ARBA00004479"/>
    </source>
</evidence>
<comment type="similarity">
    <text evidence="2">Belongs to the immunoglobulin superfamily. AMIGO family.</text>
</comment>
<feature type="transmembrane region" description="Helical" evidence="13">
    <location>
        <begin position="389"/>
        <end position="409"/>
    </location>
</feature>
<organism evidence="16 17">
    <name type="scientific">Neogobius melanostomus</name>
    <name type="common">round goby</name>
    <dbReference type="NCBI Taxonomy" id="47308"/>
    <lineage>
        <taxon>Eukaryota</taxon>
        <taxon>Metazoa</taxon>
        <taxon>Chordata</taxon>
        <taxon>Craniata</taxon>
        <taxon>Vertebrata</taxon>
        <taxon>Euteleostomi</taxon>
        <taxon>Actinopterygii</taxon>
        <taxon>Neopterygii</taxon>
        <taxon>Teleostei</taxon>
        <taxon>Neoteleostei</taxon>
        <taxon>Acanthomorphata</taxon>
        <taxon>Gobiaria</taxon>
        <taxon>Gobiiformes</taxon>
        <taxon>Gobioidei</taxon>
        <taxon>Gobiidae</taxon>
        <taxon>Benthophilinae</taxon>
        <taxon>Neogobiini</taxon>
        <taxon>Neogobius</taxon>
    </lineage>
</organism>
<keyword evidence="7" id="KW-0130">Cell adhesion</keyword>
<evidence type="ECO:0000256" key="5">
    <source>
        <dbReference type="ARBA" id="ARBA00022729"/>
    </source>
</evidence>
<evidence type="ECO:0000256" key="11">
    <source>
        <dbReference type="ARBA" id="ARBA00023180"/>
    </source>
</evidence>
<feature type="chain" id="PRO_5034550382" description="Ig-like domain-containing protein" evidence="14">
    <location>
        <begin position="36"/>
        <end position="490"/>
    </location>
</feature>
<evidence type="ECO:0000256" key="12">
    <source>
        <dbReference type="ARBA" id="ARBA00023319"/>
    </source>
</evidence>
<dbReference type="Ensembl" id="ENSNMLT00000038209.1">
    <property type="protein sequence ID" value="ENSNMLP00000034306.1"/>
    <property type="gene ID" value="ENSNMLG00000021376.1"/>
</dbReference>
<dbReference type="InterPro" id="IPR003599">
    <property type="entry name" value="Ig_sub"/>
</dbReference>
<keyword evidence="11" id="KW-0325">Glycoprotein</keyword>
<evidence type="ECO:0000256" key="14">
    <source>
        <dbReference type="SAM" id="SignalP"/>
    </source>
</evidence>
<keyword evidence="3" id="KW-0433">Leucine-rich repeat</keyword>
<keyword evidence="10" id="KW-1015">Disulfide bond</keyword>
<evidence type="ECO:0000256" key="7">
    <source>
        <dbReference type="ARBA" id="ARBA00022889"/>
    </source>
</evidence>
<evidence type="ECO:0000256" key="13">
    <source>
        <dbReference type="SAM" id="Phobius"/>
    </source>
</evidence>
<name>A0A8C6UI76_9GOBI</name>
<dbReference type="GO" id="GO:0007420">
    <property type="term" value="P:brain development"/>
    <property type="evidence" value="ECO:0007669"/>
    <property type="project" value="TreeGrafter"/>
</dbReference>
<evidence type="ECO:0000256" key="3">
    <source>
        <dbReference type="ARBA" id="ARBA00022614"/>
    </source>
</evidence>
<evidence type="ECO:0000256" key="4">
    <source>
        <dbReference type="ARBA" id="ARBA00022692"/>
    </source>
</evidence>
<dbReference type="AlphaFoldDB" id="A0A8C6UI76"/>
<dbReference type="Gene3D" id="2.60.40.10">
    <property type="entry name" value="Immunoglobulins"/>
    <property type="match status" value="1"/>
</dbReference>
<protein>
    <recommendedName>
        <fullName evidence="15">Ig-like domain-containing protein</fullName>
    </recommendedName>
</protein>
<dbReference type="InterPro" id="IPR032675">
    <property type="entry name" value="LRR_dom_sf"/>
</dbReference>
<evidence type="ECO:0000313" key="17">
    <source>
        <dbReference type="Proteomes" id="UP000694523"/>
    </source>
</evidence>
<evidence type="ECO:0000256" key="10">
    <source>
        <dbReference type="ARBA" id="ARBA00023157"/>
    </source>
</evidence>
<accession>A0A8C6UI76</accession>
<evidence type="ECO:0000256" key="9">
    <source>
        <dbReference type="ARBA" id="ARBA00023136"/>
    </source>
</evidence>
<dbReference type="GO" id="GO:0007155">
    <property type="term" value="P:cell adhesion"/>
    <property type="evidence" value="ECO:0007669"/>
    <property type="project" value="UniProtKB-KW"/>
</dbReference>
<keyword evidence="8 13" id="KW-1133">Transmembrane helix</keyword>
<dbReference type="InterPro" id="IPR036179">
    <property type="entry name" value="Ig-like_dom_sf"/>
</dbReference>
<dbReference type="Pfam" id="PF13855">
    <property type="entry name" value="LRR_8"/>
    <property type="match status" value="1"/>
</dbReference>
<dbReference type="SMART" id="SM00364">
    <property type="entry name" value="LRR_BAC"/>
    <property type="match status" value="3"/>
</dbReference>
<reference evidence="16" key="2">
    <citation type="submission" date="2025-09" db="UniProtKB">
        <authorList>
            <consortium name="Ensembl"/>
        </authorList>
    </citation>
    <scope>IDENTIFICATION</scope>
</reference>
<dbReference type="InterPro" id="IPR007110">
    <property type="entry name" value="Ig-like_dom"/>
</dbReference>
<dbReference type="Proteomes" id="UP000694523">
    <property type="component" value="Unplaced"/>
</dbReference>
<dbReference type="PANTHER" id="PTHR24368:SF62">
    <property type="entry name" value="AMPHOTERIN-INDUCED PROTEIN 3"/>
    <property type="match status" value="1"/>
</dbReference>
<dbReference type="InterPro" id="IPR013783">
    <property type="entry name" value="Ig-like_fold"/>
</dbReference>
<evidence type="ECO:0000256" key="6">
    <source>
        <dbReference type="ARBA" id="ARBA00022737"/>
    </source>
</evidence>
<proteinExistence type="inferred from homology"/>
<evidence type="ECO:0000256" key="8">
    <source>
        <dbReference type="ARBA" id="ARBA00022989"/>
    </source>
</evidence>
<dbReference type="PANTHER" id="PTHR24368">
    <property type="entry name" value="AMPHOTERIN-INDUCED PROTEIN"/>
    <property type="match status" value="1"/>
</dbReference>
<dbReference type="GO" id="GO:0016020">
    <property type="term" value="C:membrane"/>
    <property type="evidence" value="ECO:0007669"/>
    <property type="project" value="UniProtKB-SubCell"/>
</dbReference>
<evidence type="ECO:0000313" key="16">
    <source>
        <dbReference type="Ensembl" id="ENSNMLP00000034306.1"/>
    </source>
</evidence>
<keyword evidence="12" id="KW-0393">Immunoglobulin domain</keyword>
<reference evidence="16" key="1">
    <citation type="submission" date="2025-08" db="UniProtKB">
        <authorList>
            <consortium name="Ensembl"/>
        </authorList>
    </citation>
    <scope>IDENTIFICATION</scope>
</reference>
<sequence>LFCAGAFAAFETMPDHVMFGCCLVVFFCLLRGCDGNCPAMCLCVSDTVCCSSTGLVKLPMFLPTFSMTLDLSHNYISYLSAGSFEKMPRLENLRLASNQLTSLGEGVFQNASGLRILDLSSNRLHVVEQHYFHGLWRLEELLLYNNKITQVESSTLTGLSSLKKLYVSLNQLTDFPFFTIQDHSHPFLTMLDLSSNRLSSLPWADIKALPSLVQRGLYLHNNSLVCDCTMYSMFWHWQLRGYDTLKDFTDDHRCTIYGERRATITFLRHTRFFQNCTLEKAVSQPVTVYLSTVTVTEEETIHLDCHTSLKSMDLSFTWKTPGKGYLTPASINDTLITIFPNGTLEMQSVRVNDSGMYVCTALDVKLGVNATREVNVTVSLPPPESFNTGYTTLLGCAITMILILMYLYLTPCRCSCCKQPKPPSKTIPTYDRSSFSSAFTASIREQPQVYSDKHVAFLEPMMSQQGLHKINHIDFLLQYIVRRNNTLGAL</sequence>
<dbReference type="SMART" id="SM00409">
    <property type="entry name" value="IG"/>
    <property type="match status" value="1"/>
</dbReference>
<dbReference type="InterPro" id="IPR001611">
    <property type="entry name" value="Leu-rich_rpt"/>
</dbReference>
<dbReference type="InterPro" id="IPR031283">
    <property type="entry name" value="AMIGO"/>
</dbReference>
<dbReference type="InterPro" id="IPR003591">
    <property type="entry name" value="Leu-rich_rpt_typical-subtyp"/>
</dbReference>
<keyword evidence="4 13" id="KW-0812">Transmembrane</keyword>